<evidence type="ECO:0000313" key="2">
    <source>
        <dbReference type="EMBL" id="VAX39778.1"/>
    </source>
</evidence>
<dbReference type="PROSITE" id="PS51197">
    <property type="entry name" value="HTH_RRF2_2"/>
    <property type="match status" value="1"/>
</dbReference>
<dbReference type="EMBL" id="UOGK01000285">
    <property type="protein sequence ID" value="VAX39778.1"/>
    <property type="molecule type" value="Genomic_DNA"/>
</dbReference>
<reference evidence="2" key="1">
    <citation type="submission" date="2018-06" db="EMBL/GenBank/DDBJ databases">
        <authorList>
            <person name="Zhirakovskaya E."/>
        </authorList>
    </citation>
    <scope>NUCLEOTIDE SEQUENCE</scope>
</reference>
<feature type="region of interest" description="Disordered" evidence="1">
    <location>
        <begin position="137"/>
        <end position="157"/>
    </location>
</feature>
<dbReference type="InterPro" id="IPR036388">
    <property type="entry name" value="WH-like_DNA-bd_sf"/>
</dbReference>
<sequence length="157" mass="17198">MFSVTAEYALRAMIYLALHTDKPAPGRLIAEGTGSPSRYLSRVLRDLTNAGLLRAYRGPTGGFELARDASEISVLDVVNVVDPIRRIERCPLNIESHGKNLCRLHQRLDESIAVLERVLANSRITDLIVPSAEGSMPLTPTNSCPVVRTESPLCDSE</sequence>
<dbReference type="AlphaFoldDB" id="A0A3B1DUU2"/>
<gene>
    <name evidence="2" type="ORF">MNBD_PLANCTO03-1589</name>
</gene>
<name>A0A3B1DUU2_9ZZZZ</name>
<evidence type="ECO:0000256" key="1">
    <source>
        <dbReference type="SAM" id="MobiDB-lite"/>
    </source>
</evidence>
<dbReference type="InterPro" id="IPR030489">
    <property type="entry name" value="TR_Rrf2-type_CS"/>
</dbReference>
<evidence type="ECO:0008006" key="3">
    <source>
        <dbReference type="Google" id="ProtNLM"/>
    </source>
</evidence>
<dbReference type="InterPro" id="IPR000944">
    <property type="entry name" value="Tscrpt_reg_Rrf2"/>
</dbReference>
<dbReference type="InterPro" id="IPR036390">
    <property type="entry name" value="WH_DNA-bd_sf"/>
</dbReference>
<dbReference type="PROSITE" id="PS01332">
    <property type="entry name" value="HTH_RRF2_1"/>
    <property type="match status" value="1"/>
</dbReference>
<dbReference type="PANTHER" id="PTHR33221">
    <property type="entry name" value="WINGED HELIX-TURN-HELIX TRANSCRIPTIONAL REGULATOR, RRF2 FAMILY"/>
    <property type="match status" value="1"/>
</dbReference>
<dbReference type="NCBIfam" id="TIGR00738">
    <property type="entry name" value="rrf2_super"/>
    <property type="match status" value="1"/>
</dbReference>
<dbReference type="GO" id="GO:0005829">
    <property type="term" value="C:cytosol"/>
    <property type="evidence" value="ECO:0007669"/>
    <property type="project" value="TreeGrafter"/>
</dbReference>
<accession>A0A3B1DUU2</accession>
<dbReference type="Gene3D" id="1.10.10.10">
    <property type="entry name" value="Winged helix-like DNA-binding domain superfamily/Winged helix DNA-binding domain"/>
    <property type="match status" value="1"/>
</dbReference>
<dbReference type="GO" id="GO:0003700">
    <property type="term" value="F:DNA-binding transcription factor activity"/>
    <property type="evidence" value="ECO:0007669"/>
    <property type="project" value="TreeGrafter"/>
</dbReference>
<proteinExistence type="predicted"/>
<organism evidence="2">
    <name type="scientific">hydrothermal vent metagenome</name>
    <dbReference type="NCBI Taxonomy" id="652676"/>
    <lineage>
        <taxon>unclassified sequences</taxon>
        <taxon>metagenomes</taxon>
        <taxon>ecological metagenomes</taxon>
    </lineage>
</organism>
<dbReference type="PANTHER" id="PTHR33221:SF13">
    <property type="entry name" value="TRANSCRIPTIONAL REGULATOR-RELATED"/>
    <property type="match status" value="1"/>
</dbReference>
<protein>
    <recommendedName>
        <fullName evidence="3">Rrf2 family transcriptional regulator</fullName>
    </recommendedName>
</protein>
<dbReference type="Pfam" id="PF02082">
    <property type="entry name" value="Rrf2"/>
    <property type="match status" value="1"/>
</dbReference>
<dbReference type="SUPFAM" id="SSF46785">
    <property type="entry name" value="Winged helix' DNA-binding domain"/>
    <property type="match status" value="1"/>
</dbReference>